<dbReference type="OrthoDB" id="186537at2157"/>
<name>A0A1I3Q860_9EURY</name>
<evidence type="ECO:0000313" key="2">
    <source>
        <dbReference type="EMBL" id="SFJ30068.1"/>
    </source>
</evidence>
<organism evidence="2 3">
    <name type="scientific">Natronobacterium gregoryi</name>
    <dbReference type="NCBI Taxonomy" id="44930"/>
    <lineage>
        <taxon>Archaea</taxon>
        <taxon>Methanobacteriati</taxon>
        <taxon>Methanobacteriota</taxon>
        <taxon>Stenosarchaea group</taxon>
        <taxon>Halobacteria</taxon>
        <taxon>Halobacteriales</taxon>
        <taxon>Natrialbaceae</taxon>
        <taxon>Natronobacterium</taxon>
    </lineage>
</organism>
<dbReference type="Proteomes" id="UP000182829">
    <property type="component" value="Unassembled WGS sequence"/>
</dbReference>
<dbReference type="GeneID" id="14209581"/>
<dbReference type="OMA" id="REIFCEP"/>
<evidence type="ECO:0000256" key="1">
    <source>
        <dbReference type="SAM" id="MobiDB-lite"/>
    </source>
</evidence>
<dbReference type="EMBL" id="FORO01000021">
    <property type="protein sequence ID" value="SFJ30068.1"/>
    <property type="molecule type" value="Genomic_DNA"/>
</dbReference>
<protein>
    <submittedName>
        <fullName evidence="2">Uncharacterized protein</fullName>
    </submittedName>
</protein>
<sequence length="72" mass="8407">MSDIPEVTGSRALTTTTDRKKLAEADDYSEQDRYQAASLIRQRKDALREDVEFLETHHPELLQELREIFCEP</sequence>
<dbReference type="RefSeq" id="WP_005576643.1">
    <property type="nucleotide sequence ID" value="NZ_FORO01000021.1"/>
</dbReference>
<accession>A0A1I3Q860</accession>
<gene>
    <name evidence="2" type="ORF">SAMN05443661_1219</name>
</gene>
<dbReference type="AlphaFoldDB" id="A0A1I3Q860"/>
<evidence type="ECO:0000313" key="3">
    <source>
        <dbReference type="Proteomes" id="UP000182829"/>
    </source>
</evidence>
<reference evidence="2 3" key="1">
    <citation type="submission" date="2016-10" db="EMBL/GenBank/DDBJ databases">
        <authorList>
            <person name="de Groot N.N."/>
        </authorList>
    </citation>
    <scope>NUCLEOTIDE SEQUENCE [LARGE SCALE GENOMIC DNA]</scope>
    <source>
        <strain evidence="2 3">SP2</strain>
    </source>
</reference>
<proteinExistence type="predicted"/>
<feature type="region of interest" description="Disordered" evidence="1">
    <location>
        <begin position="1"/>
        <end position="28"/>
    </location>
</feature>